<dbReference type="InterPro" id="IPR022376">
    <property type="entry name" value="PQQ_CXXCW"/>
</dbReference>
<keyword evidence="1" id="KW-0732">Signal</keyword>
<dbReference type="NCBIfam" id="TIGR03865">
    <property type="entry name" value="PQQ_CXXCW"/>
    <property type="match status" value="1"/>
</dbReference>
<dbReference type="InterPro" id="IPR036873">
    <property type="entry name" value="Rhodanese-like_dom_sf"/>
</dbReference>
<dbReference type="AlphaFoldDB" id="A0A7S8F2K4"/>
<dbReference type="RefSeq" id="WP_200981063.1">
    <property type="nucleotide sequence ID" value="NZ_CP064654.1"/>
</dbReference>
<organism evidence="3 4">
    <name type="scientific">Qipengyuania soli</name>
    <dbReference type="NCBI Taxonomy" id="2782568"/>
    <lineage>
        <taxon>Bacteria</taxon>
        <taxon>Pseudomonadati</taxon>
        <taxon>Pseudomonadota</taxon>
        <taxon>Alphaproteobacteria</taxon>
        <taxon>Sphingomonadales</taxon>
        <taxon>Erythrobacteraceae</taxon>
        <taxon>Qipengyuania</taxon>
    </lineage>
</organism>
<dbReference type="Proteomes" id="UP000594459">
    <property type="component" value="Chromosome"/>
</dbReference>
<dbReference type="Pfam" id="PF00581">
    <property type="entry name" value="Rhodanese"/>
    <property type="match status" value="1"/>
</dbReference>
<feature type="signal peptide" evidence="1">
    <location>
        <begin position="1"/>
        <end position="23"/>
    </location>
</feature>
<proteinExistence type="predicted"/>
<gene>
    <name evidence="3" type="ORF">IRL76_09165</name>
</gene>
<dbReference type="KEGG" id="qso:IRL76_09165"/>
<evidence type="ECO:0000256" key="1">
    <source>
        <dbReference type="SAM" id="SignalP"/>
    </source>
</evidence>
<protein>
    <submittedName>
        <fullName evidence="3">Rhodanese</fullName>
    </submittedName>
</protein>
<dbReference type="SUPFAM" id="SSF52821">
    <property type="entry name" value="Rhodanese/Cell cycle control phosphatase"/>
    <property type="match status" value="1"/>
</dbReference>
<name>A0A7S8F2K4_9SPHN</name>
<dbReference type="Gene3D" id="3.40.250.10">
    <property type="entry name" value="Rhodanese-like domain"/>
    <property type="match status" value="1"/>
</dbReference>
<dbReference type="EMBL" id="CP064654">
    <property type="protein sequence ID" value="QPC98054.1"/>
    <property type="molecule type" value="Genomic_DNA"/>
</dbReference>
<keyword evidence="4" id="KW-1185">Reference proteome</keyword>
<accession>A0A7S8F2K4</accession>
<feature type="domain" description="Rhodanese" evidence="2">
    <location>
        <begin position="116"/>
        <end position="176"/>
    </location>
</feature>
<evidence type="ECO:0000259" key="2">
    <source>
        <dbReference type="PROSITE" id="PS50206"/>
    </source>
</evidence>
<dbReference type="InterPro" id="IPR001763">
    <property type="entry name" value="Rhodanese-like_dom"/>
</dbReference>
<evidence type="ECO:0000313" key="4">
    <source>
        <dbReference type="Proteomes" id="UP000594459"/>
    </source>
</evidence>
<evidence type="ECO:0000313" key="3">
    <source>
        <dbReference type="EMBL" id="QPC98054.1"/>
    </source>
</evidence>
<dbReference type="PROSITE" id="PS50206">
    <property type="entry name" value="RHODANESE_3"/>
    <property type="match status" value="1"/>
</dbReference>
<sequence>MAKAQYLRIALAGVLLSAAPVTAQDFDADGYRSTRYRAPVQSNPSPARPIALDAALQLQPGKEALFLDVMPVEGGVRDEVSGKWRLSSSHETIPGAQWHPETGRSPVNEALWSALVASVAEARQASPDLPVVVFCRSDCWMSWNAARRLARQGFKDIFWLAEGTDGWHESGRRLVVAVPIVVPYKTCN</sequence>
<dbReference type="SMART" id="SM00450">
    <property type="entry name" value="RHOD"/>
    <property type="match status" value="1"/>
</dbReference>
<reference evidence="3 4" key="1">
    <citation type="submission" date="2020-11" db="EMBL/GenBank/DDBJ databases">
        <title>The genome sequence of Erythrobacter sp. 6D36.</title>
        <authorList>
            <person name="Liu Y."/>
        </authorList>
    </citation>
    <scope>NUCLEOTIDE SEQUENCE [LARGE SCALE GENOMIC DNA]</scope>
    <source>
        <strain evidence="3 4">6D36</strain>
    </source>
</reference>
<feature type="chain" id="PRO_5032282644" evidence="1">
    <location>
        <begin position="24"/>
        <end position="188"/>
    </location>
</feature>
<dbReference type="CDD" id="cd00158">
    <property type="entry name" value="RHOD"/>
    <property type="match status" value="1"/>
</dbReference>